<dbReference type="HOGENOM" id="CLU_2340026_0_0_2"/>
<dbReference type="GeneID" id="24796686"/>
<evidence type="ECO:0000256" key="1">
    <source>
        <dbReference type="SAM" id="Phobius"/>
    </source>
</evidence>
<dbReference type="Proteomes" id="UP000030624">
    <property type="component" value="Chromosome"/>
</dbReference>
<accession>A0A0A7GDX1</accession>
<protein>
    <submittedName>
        <fullName evidence="2">Uncharacterized protein</fullName>
    </submittedName>
</protein>
<dbReference type="AlphaFoldDB" id="A0A0A7GDX1"/>
<sequence>MDVYVRRWDEEVVKWLAVGMVLSLAIGLFVLNSVEINPVAKLYLEYQHGTLDWGTLIMALPELIEFIAIVGGMAVAGAPALAILIWAAMLGSPLAIE</sequence>
<reference evidence="2 3" key="1">
    <citation type="journal article" date="2015" name="Appl. Environ. Microbiol.">
        <title>The Geoglobus acetivorans genome: Fe(III) reduction, acetate utilization, autotrophic growth, and degradation of aromatic compounds in a hyperthermophilic archaeon.</title>
        <authorList>
            <person name="Mardanov A.V."/>
            <person name="Slododkina G.B."/>
            <person name="Slobodkin A.I."/>
            <person name="Beletsky A.V."/>
            <person name="Gavrilov S.N."/>
            <person name="Kublanov I.V."/>
            <person name="Bonch-Osmolovskaya E.A."/>
            <person name="Skryabin K.G."/>
            <person name="Ravin N.V."/>
        </authorList>
    </citation>
    <scope>NUCLEOTIDE SEQUENCE [LARGE SCALE GENOMIC DNA]</scope>
    <source>
        <strain evidence="2 3">SBH6</strain>
    </source>
</reference>
<keyword evidence="1" id="KW-1133">Transmembrane helix</keyword>
<proteinExistence type="predicted"/>
<keyword evidence="1" id="KW-0812">Transmembrane</keyword>
<dbReference type="RefSeq" id="WP_048090247.1">
    <property type="nucleotide sequence ID" value="NZ_CP009552.1"/>
</dbReference>
<gene>
    <name evidence="2" type="ORF">GACE_0084</name>
</gene>
<evidence type="ECO:0000313" key="2">
    <source>
        <dbReference type="EMBL" id="AIY89142.1"/>
    </source>
</evidence>
<keyword evidence="1" id="KW-0472">Membrane</keyword>
<feature type="transmembrane region" description="Helical" evidence="1">
    <location>
        <begin position="66"/>
        <end position="90"/>
    </location>
</feature>
<organism evidence="2 3">
    <name type="scientific">Geoglobus acetivorans</name>
    <dbReference type="NCBI Taxonomy" id="565033"/>
    <lineage>
        <taxon>Archaea</taxon>
        <taxon>Methanobacteriati</taxon>
        <taxon>Methanobacteriota</taxon>
        <taxon>Archaeoglobi</taxon>
        <taxon>Archaeoglobales</taxon>
        <taxon>Archaeoglobaceae</taxon>
        <taxon>Geoglobus</taxon>
    </lineage>
</organism>
<dbReference type="EMBL" id="CP009552">
    <property type="protein sequence ID" value="AIY89142.1"/>
    <property type="molecule type" value="Genomic_DNA"/>
</dbReference>
<dbReference type="KEGG" id="gac:GACE_0084"/>
<evidence type="ECO:0000313" key="3">
    <source>
        <dbReference type="Proteomes" id="UP000030624"/>
    </source>
</evidence>
<feature type="transmembrane region" description="Helical" evidence="1">
    <location>
        <begin position="12"/>
        <end position="31"/>
    </location>
</feature>
<name>A0A0A7GDX1_GEOAI</name>